<dbReference type="Proteomes" id="UP000004597">
    <property type="component" value="Unassembled WGS sequence"/>
</dbReference>
<proteinExistence type="predicted"/>
<dbReference type="RefSeq" id="WP_008822605.1">
    <property type="nucleotide sequence ID" value="NZ_JH376762.1"/>
</dbReference>
<dbReference type="EMBL" id="AFXP01000004">
    <property type="protein sequence ID" value="EHG16859.1"/>
    <property type="molecule type" value="Genomic_DNA"/>
</dbReference>
<dbReference type="HOGENOM" id="CLU_196781_0_0_10"/>
<reference evidence="1 2" key="1">
    <citation type="submission" date="2011-10" db="EMBL/GenBank/DDBJ databases">
        <title>The Genome Sequence of Prevotella histicola F0411.</title>
        <authorList>
            <consortium name="The Broad Institute Genome Sequencing Platform"/>
            <person name="Earl A."/>
            <person name="Ward D."/>
            <person name="Feldgarden M."/>
            <person name="Gevers D."/>
            <person name="Izard J."/>
            <person name="Ganesan A."/>
            <person name="Blanton J.M."/>
            <person name="Baranova O.V."/>
            <person name="Tanner A.C."/>
            <person name="Mathney J.M.J."/>
            <person name="Dewhirst F.E."/>
            <person name="Young S.K."/>
            <person name="Zeng Q."/>
            <person name="Gargeya S."/>
            <person name="Fitzgerald M."/>
            <person name="Haas B."/>
            <person name="Abouelleil A."/>
            <person name="Alvarado L."/>
            <person name="Arachchi H.M."/>
            <person name="Berlin A."/>
            <person name="Brown A."/>
            <person name="Chapman S.B."/>
            <person name="Chen Z."/>
            <person name="Dunbar C."/>
            <person name="Freedman E."/>
            <person name="Gearin G."/>
            <person name="Gellesch M."/>
            <person name="Goldberg J."/>
            <person name="Griggs A."/>
            <person name="Gujja S."/>
            <person name="Heiman D."/>
            <person name="Howarth C."/>
            <person name="Larson L."/>
            <person name="Lui A."/>
            <person name="MacDonald P.J.P."/>
            <person name="Montmayeur A."/>
            <person name="Murphy C."/>
            <person name="Neiman D."/>
            <person name="Pearson M."/>
            <person name="Priest M."/>
            <person name="Roberts A."/>
            <person name="Saif S."/>
            <person name="Shea T."/>
            <person name="Shenoy N."/>
            <person name="Sisk P."/>
            <person name="Stolte C."/>
            <person name="Sykes S."/>
            <person name="Wortman J."/>
            <person name="Nusbaum C."/>
            <person name="Birren B."/>
        </authorList>
    </citation>
    <scope>NUCLEOTIDE SEQUENCE [LARGE SCALE GENOMIC DNA]</scope>
    <source>
        <strain evidence="1 2">F0411</strain>
    </source>
</reference>
<name>G6AF12_9BACT</name>
<keyword evidence="2" id="KW-1185">Reference proteome</keyword>
<evidence type="ECO:0000313" key="2">
    <source>
        <dbReference type="Proteomes" id="UP000004597"/>
    </source>
</evidence>
<dbReference type="GeneID" id="66730842"/>
<accession>G6AF12</accession>
<organism evidence="1 2">
    <name type="scientific">Prevotella histicola F0411</name>
    <dbReference type="NCBI Taxonomy" id="857291"/>
    <lineage>
        <taxon>Bacteria</taxon>
        <taxon>Pseudomonadati</taxon>
        <taxon>Bacteroidota</taxon>
        <taxon>Bacteroidia</taxon>
        <taxon>Bacteroidales</taxon>
        <taxon>Prevotellaceae</taxon>
        <taxon>Prevotella</taxon>
    </lineage>
</organism>
<gene>
    <name evidence="1" type="ORF">HMPREF9138_00689</name>
</gene>
<evidence type="ECO:0000313" key="1">
    <source>
        <dbReference type="EMBL" id="EHG16859.1"/>
    </source>
</evidence>
<dbReference type="AlphaFoldDB" id="G6AF12"/>
<dbReference type="STRING" id="857291.HMPREF9138_00689"/>
<protein>
    <submittedName>
        <fullName evidence="1">Uncharacterized protein</fullName>
    </submittedName>
</protein>
<comment type="caution">
    <text evidence="1">The sequence shown here is derived from an EMBL/GenBank/DDBJ whole genome shotgun (WGS) entry which is preliminary data.</text>
</comment>
<sequence>MRIIKNINSAIACALYNKGVDTLGAALDSLTKISGKKMENYLVVPNNCILSLSLSLSHIV</sequence>